<keyword evidence="1" id="KW-0596">Phosphopantetheine</keyword>
<dbReference type="InterPro" id="IPR016039">
    <property type="entry name" value="Thiolase-like"/>
</dbReference>
<dbReference type="PROSITE" id="PS00012">
    <property type="entry name" value="PHOSPHOPANTETHEINE"/>
    <property type="match status" value="1"/>
</dbReference>
<dbReference type="Gene3D" id="3.40.47.10">
    <property type="match status" value="1"/>
</dbReference>
<dbReference type="SUPFAM" id="SSF47336">
    <property type="entry name" value="ACP-like"/>
    <property type="match status" value="1"/>
</dbReference>
<dbReference type="Pfam" id="PF02801">
    <property type="entry name" value="Ketoacyl-synt_C"/>
    <property type="match status" value="1"/>
</dbReference>
<dbReference type="GO" id="GO:0004315">
    <property type="term" value="F:3-oxoacyl-[acyl-carrier-protein] synthase activity"/>
    <property type="evidence" value="ECO:0007669"/>
    <property type="project" value="InterPro"/>
</dbReference>
<dbReference type="InterPro" id="IPR014031">
    <property type="entry name" value="Ketoacyl_synth_C"/>
</dbReference>
<dbReference type="SUPFAM" id="SSF53901">
    <property type="entry name" value="Thiolase-like"/>
    <property type="match status" value="1"/>
</dbReference>
<dbReference type="FunFam" id="3.40.47.10:FF:000019">
    <property type="entry name" value="Polyketide synthase type I"/>
    <property type="match status" value="1"/>
</dbReference>
<dbReference type="InterPro" id="IPR018201">
    <property type="entry name" value="Ketoacyl_synth_AS"/>
</dbReference>
<dbReference type="Gene3D" id="1.10.1200.10">
    <property type="entry name" value="ACP-like"/>
    <property type="match status" value="1"/>
</dbReference>
<dbReference type="PROSITE" id="PS50075">
    <property type="entry name" value="CARRIER"/>
    <property type="match status" value="1"/>
</dbReference>
<dbReference type="PROSITE" id="PS52004">
    <property type="entry name" value="KS3_2"/>
    <property type="match status" value="1"/>
</dbReference>
<protein>
    <submittedName>
        <fullName evidence="9">Acyl transferase domain-containing protein/acyl carrier protein</fullName>
    </submittedName>
</protein>
<evidence type="ECO:0000313" key="10">
    <source>
        <dbReference type="Proteomes" id="UP000579647"/>
    </source>
</evidence>
<keyword evidence="4" id="KW-0511">Multifunctional enzyme</keyword>
<proteinExistence type="predicted"/>
<dbReference type="FunFam" id="3.40.366.10:FF:000002">
    <property type="entry name" value="Probable polyketide synthase 2"/>
    <property type="match status" value="1"/>
</dbReference>
<dbReference type="InterPro" id="IPR014043">
    <property type="entry name" value="Acyl_transferase_dom"/>
</dbReference>
<dbReference type="InterPro" id="IPR020841">
    <property type="entry name" value="PKS_Beta-ketoAc_synthase_dom"/>
</dbReference>
<dbReference type="Pfam" id="PF08659">
    <property type="entry name" value="KR"/>
    <property type="match status" value="1"/>
</dbReference>
<keyword evidence="3 9" id="KW-0808">Transferase</keyword>
<feature type="region of interest" description="Disordered" evidence="6">
    <location>
        <begin position="1048"/>
        <end position="1069"/>
    </location>
</feature>
<dbReference type="Proteomes" id="UP000579647">
    <property type="component" value="Unassembled WGS sequence"/>
</dbReference>
<dbReference type="InterPro" id="IPR036291">
    <property type="entry name" value="NAD(P)-bd_dom_sf"/>
</dbReference>
<dbReference type="InterPro" id="IPR001227">
    <property type="entry name" value="Ac_transferase_dom_sf"/>
</dbReference>
<dbReference type="Gene3D" id="3.30.70.3290">
    <property type="match status" value="1"/>
</dbReference>
<dbReference type="InterPro" id="IPR032821">
    <property type="entry name" value="PKS_assoc"/>
</dbReference>
<dbReference type="Pfam" id="PF00109">
    <property type="entry name" value="ketoacyl-synt"/>
    <property type="match status" value="1"/>
</dbReference>
<evidence type="ECO:0000256" key="5">
    <source>
        <dbReference type="ARBA" id="ARBA00023315"/>
    </source>
</evidence>
<feature type="region of interest" description="Disordered" evidence="6">
    <location>
        <begin position="922"/>
        <end position="943"/>
    </location>
</feature>
<dbReference type="InterPro" id="IPR036736">
    <property type="entry name" value="ACP-like_sf"/>
</dbReference>
<dbReference type="InterPro" id="IPR020806">
    <property type="entry name" value="PKS_PP-bd"/>
</dbReference>
<dbReference type="InterPro" id="IPR016035">
    <property type="entry name" value="Acyl_Trfase/lysoPLipase"/>
</dbReference>
<dbReference type="SMART" id="SM00822">
    <property type="entry name" value="PKS_KR"/>
    <property type="match status" value="1"/>
</dbReference>
<dbReference type="PANTHER" id="PTHR43775">
    <property type="entry name" value="FATTY ACID SYNTHASE"/>
    <property type="match status" value="1"/>
</dbReference>
<evidence type="ECO:0000256" key="1">
    <source>
        <dbReference type="ARBA" id="ARBA00022450"/>
    </source>
</evidence>
<dbReference type="FunFam" id="1.10.1200.10:FF:000007">
    <property type="entry name" value="Probable polyketide synthase pks17"/>
    <property type="match status" value="1"/>
</dbReference>
<dbReference type="Pfam" id="PF16197">
    <property type="entry name" value="KAsynt_C_assoc"/>
    <property type="match status" value="1"/>
</dbReference>
<dbReference type="InterPro" id="IPR013968">
    <property type="entry name" value="PKS_KR"/>
</dbReference>
<reference evidence="9 10" key="1">
    <citation type="submission" date="2020-08" db="EMBL/GenBank/DDBJ databases">
        <title>Sequencing the genomes of 1000 actinobacteria strains.</title>
        <authorList>
            <person name="Klenk H.-P."/>
        </authorList>
    </citation>
    <scope>NUCLEOTIDE SEQUENCE [LARGE SCALE GENOMIC DNA]</scope>
    <source>
        <strain evidence="9 10">DSM 44598</strain>
    </source>
</reference>
<dbReference type="PANTHER" id="PTHR43775:SF51">
    <property type="entry name" value="INACTIVE PHENOLPHTHIOCEROL SYNTHESIS POLYKETIDE SYNTHASE TYPE I PKS1-RELATED"/>
    <property type="match status" value="1"/>
</dbReference>
<dbReference type="Pfam" id="PF00550">
    <property type="entry name" value="PP-binding"/>
    <property type="match status" value="1"/>
</dbReference>
<dbReference type="RefSeq" id="WP_376769968.1">
    <property type="nucleotide sequence ID" value="NZ_BAAAKM010000037.1"/>
</dbReference>
<feature type="region of interest" description="Disordered" evidence="6">
    <location>
        <begin position="1597"/>
        <end position="1618"/>
    </location>
</feature>
<evidence type="ECO:0000313" key="9">
    <source>
        <dbReference type="EMBL" id="MBB5495644.1"/>
    </source>
</evidence>
<keyword evidence="2" id="KW-0597">Phosphoprotein</keyword>
<dbReference type="InterPro" id="IPR009081">
    <property type="entry name" value="PP-bd_ACP"/>
</dbReference>
<dbReference type="Gene3D" id="3.40.366.10">
    <property type="entry name" value="Malonyl-Coenzyme A Acyl Carrier Protein, domain 2"/>
    <property type="match status" value="1"/>
</dbReference>
<dbReference type="SUPFAM" id="SSF51735">
    <property type="entry name" value="NAD(P)-binding Rossmann-fold domains"/>
    <property type="match status" value="2"/>
</dbReference>
<feature type="region of interest" description="Disordered" evidence="6">
    <location>
        <begin position="453"/>
        <end position="484"/>
    </location>
</feature>
<dbReference type="SMART" id="SM00825">
    <property type="entry name" value="PKS_KS"/>
    <property type="match status" value="1"/>
</dbReference>
<dbReference type="CDD" id="cd08952">
    <property type="entry name" value="KR_1_SDR_x"/>
    <property type="match status" value="1"/>
</dbReference>
<dbReference type="EMBL" id="JACHDO010000001">
    <property type="protein sequence ID" value="MBB5495644.1"/>
    <property type="molecule type" value="Genomic_DNA"/>
</dbReference>
<dbReference type="GO" id="GO:0031177">
    <property type="term" value="F:phosphopantetheine binding"/>
    <property type="evidence" value="ECO:0007669"/>
    <property type="project" value="InterPro"/>
</dbReference>
<dbReference type="PROSITE" id="PS00606">
    <property type="entry name" value="KS3_1"/>
    <property type="match status" value="1"/>
</dbReference>
<evidence type="ECO:0000259" key="8">
    <source>
        <dbReference type="PROSITE" id="PS52004"/>
    </source>
</evidence>
<feature type="domain" description="Ketosynthase family 3 (KS3)" evidence="8">
    <location>
        <begin position="32"/>
        <end position="454"/>
    </location>
</feature>
<dbReference type="GO" id="GO:0004312">
    <property type="term" value="F:fatty acid synthase activity"/>
    <property type="evidence" value="ECO:0007669"/>
    <property type="project" value="TreeGrafter"/>
</dbReference>
<evidence type="ECO:0000256" key="3">
    <source>
        <dbReference type="ARBA" id="ARBA00022679"/>
    </source>
</evidence>
<dbReference type="SMART" id="SM00823">
    <property type="entry name" value="PKS_PP"/>
    <property type="match status" value="1"/>
</dbReference>
<sequence length="1632" mass="169291">MSSESERLVAALRTAMKENSRLRAELEGGSVPEPIAIVGTGCRLPGGVDTPEQLWEMVSEGREAVGPFPDDRGWDLAGLLAEGEDGRHVDMDRGSFLRDVFDFDAAFFGISPREAEAMDPQQRILLELAWETIERAGIAPDSLAGSDTGVYVGLNQQEYGPPVHRMTTDGLTLTGVSASVASGRISYCLGLVGPALTVDTACSSSLVALHLAVRALRDGDCSLALAGGATVMSGPGTLTEFTRLRGVAPDGRCKAFSRDADGAAFSEGAGLVVLERLSDAHRNGRQVLAVIRGGAVNQDGASNGLTAPNGPSQTRVIGRALADSGLAPADVDLVEAHGTGTSLGDPIEAQALIAAYGRDRTEDRPLWLGSLKSNIGHPQAAAGVAGVIKTVEALRHGVMPPTLHADRPTTHVDWDGGIRLLHEPRPWTGGDRPRRAAVSSFGMSGTNAHLILEQAPDPGGADPEARVPEKDASSGRPRAASVTGATAWPLSARTPQALAAQAVRLHEHARARPGLDPADVALSLSTIRSALEYRAVVVGGDRDQLLTALSSLETGAPGATTATGRARPDRRPVLVFPGQGGQWEGMAVELLDSSPEFARHMAACERALAPHVGWRLADVLRGADGAPSLDRVDVVQPALWAVMVSLARLWMVHGLTPAAVVGHSQGEVAAAHIAGALTLEDAAKVVALRSRAVLDLAGTGAMASVASPAAAVRERLDVWADRVVVAGVNSPSNTVVAGEPEAVAQLVKECEADGVRARMIAVDYASHSPSVDLLRDRIESELSGIAPELPGIPLYSTLTGALLDGQLLDAAYWFRGLREPVRFAEATEALVAAGHDVFVEVGPHPVLTPSVQETAEAAGAEETVAFGTLRRDEGGPVRFLTSLGQAHSHGVDLDWTPLFGPEAAQVALPTYAFQRQRYWRPGPGADRAREDAHDASSGAGSGACADEWTYREEWVPVPASAEAPAAPPAQTALPDAAGGRGTWLLVGSRLGPALRSCVCALEARGHRTRVLDLPDGAGREAVTALVEGVRDGAGSIAGVLLTTALDRAHGDTDPTDTAPGEVAPPSEAPAHRDAVLVLQALLGTGTDARLWCLTSGAVDSGSGVSDPAAALLWGFGRVAAQEHTDRWGGLVDLPDPDDTESGAVLATVLAGEAAVGEDQLAVRGRTLSARRLARVPVSGTGIRDWRPSGTALVTGGTGGLGAHTARWLAARGAEHLLLLSRRGPDAPGAGELTAELRAAGAEVTLVACDVGDRAQLAEALSRIPEGLPLTAVFHTAAELDDAPVADLGPESIGRVLRAKADGAVHLHALTRGLDLSAFVLFSSVGAVFGVTGQGNYAPGNVFCESFAHYRRSLGLPATSIAWGAWKGAGMAGREAVAGLLSRHGLPTMEPAPAVEGLRRALDHDLTALAVADIDWPRFRVAFTANRPSPLITDLAPAGAGAPSGQTAGPSPETVVTDLRARLSGAARAERVRVLTEHVCEHVAAVLGYGSGGDVPTDRGLKDLGMDSVTAVELRNRLSALTGVRLPPAVAFDHPTCAALARHVEERVFGSAEQVVLERLDGLVAALDEFKGETGGGGSGAAGASAVADRLRALLLRLEPGTPPLREPGSDDPDLERASREELFALIDETLGD</sequence>
<dbReference type="SUPFAM" id="SSF55048">
    <property type="entry name" value="Probable ACP-binding domain of malonyl-CoA ACP transacylase"/>
    <property type="match status" value="1"/>
</dbReference>
<comment type="caution">
    <text evidence="9">The sequence shown here is derived from an EMBL/GenBank/DDBJ whole genome shotgun (WGS) entry which is preliminary data.</text>
</comment>
<dbReference type="SMART" id="SM01294">
    <property type="entry name" value="PKS_PP_betabranch"/>
    <property type="match status" value="1"/>
</dbReference>
<keyword evidence="10" id="KW-1185">Reference proteome</keyword>
<name>A0A840WHY1_9ACTN</name>
<feature type="domain" description="Carrier" evidence="7">
    <location>
        <begin position="1472"/>
        <end position="1547"/>
    </location>
</feature>
<dbReference type="CDD" id="cd00833">
    <property type="entry name" value="PKS"/>
    <property type="match status" value="1"/>
</dbReference>
<dbReference type="InterPro" id="IPR057326">
    <property type="entry name" value="KR_dom"/>
</dbReference>
<dbReference type="GO" id="GO:0006633">
    <property type="term" value="P:fatty acid biosynthetic process"/>
    <property type="evidence" value="ECO:0007669"/>
    <property type="project" value="InterPro"/>
</dbReference>
<dbReference type="InterPro" id="IPR050091">
    <property type="entry name" value="PKS_NRPS_Biosynth_Enz"/>
</dbReference>
<dbReference type="Gene3D" id="3.40.50.720">
    <property type="entry name" value="NAD(P)-binding Rossmann-like Domain"/>
    <property type="match status" value="1"/>
</dbReference>
<dbReference type="InterPro" id="IPR014030">
    <property type="entry name" value="Ketoacyl_synth_N"/>
</dbReference>
<feature type="compositionally biased region" description="Basic and acidic residues" evidence="6">
    <location>
        <begin position="463"/>
        <end position="473"/>
    </location>
</feature>
<dbReference type="InterPro" id="IPR016036">
    <property type="entry name" value="Malonyl_transacylase_ACP-bd"/>
</dbReference>
<gene>
    <name evidence="9" type="ORF">HNR07_006781</name>
</gene>
<evidence type="ECO:0000256" key="2">
    <source>
        <dbReference type="ARBA" id="ARBA00022553"/>
    </source>
</evidence>
<evidence type="ECO:0000256" key="4">
    <source>
        <dbReference type="ARBA" id="ARBA00023268"/>
    </source>
</evidence>
<dbReference type="SMART" id="SM00827">
    <property type="entry name" value="PKS_AT"/>
    <property type="match status" value="1"/>
</dbReference>
<keyword evidence="5" id="KW-0012">Acyltransferase</keyword>
<accession>A0A840WHY1</accession>
<evidence type="ECO:0000256" key="6">
    <source>
        <dbReference type="SAM" id="MobiDB-lite"/>
    </source>
</evidence>
<dbReference type="Pfam" id="PF00698">
    <property type="entry name" value="Acyl_transf_1"/>
    <property type="match status" value="1"/>
</dbReference>
<organism evidence="9 10">
    <name type="scientific">Nocardiopsis metallicus</name>
    <dbReference type="NCBI Taxonomy" id="179819"/>
    <lineage>
        <taxon>Bacteria</taxon>
        <taxon>Bacillati</taxon>
        <taxon>Actinomycetota</taxon>
        <taxon>Actinomycetes</taxon>
        <taxon>Streptosporangiales</taxon>
        <taxon>Nocardiopsidaceae</taxon>
        <taxon>Nocardiopsis</taxon>
    </lineage>
</organism>
<dbReference type="InterPro" id="IPR006162">
    <property type="entry name" value="Ppantetheine_attach_site"/>
</dbReference>
<dbReference type="SUPFAM" id="SSF52151">
    <property type="entry name" value="FabD/lysophospholipase-like"/>
    <property type="match status" value="1"/>
</dbReference>
<evidence type="ECO:0000259" key="7">
    <source>
        <dbReference type="PROSITE" id="PS50075"/>
    </source>
</evidence>